<dbReference type="Proteomes" id="UP000281549">
    <property type="component" value="Unassembled WGS sequence"/>
</dbReference>
<protein>
    <submittedName>
        <fullName evidence="5">Di-copper centre-containing protein</fullName>
    </submittedName>
</protein>
<name>A0A4P9YNW1_ROZAC</name>
<dbReference type="PRINTS" id="PR00092">
    <property type="entry name" value="TYROSINASE"/>
</dbReference>
<proteinExistence type="predicted"/>
<accession>A0A4P9YNW1</accession>
<dbReference type="EMBL" id="ML005078">
    <property type="protein sequence ID" value="RKP20340.1"/>
    <property type="molecule type" value="Genomic_DNA"/>
</dbReference>
<dbReference type="GO" id="GO:0046872">
    <property type="term" value="F:metal ion binding"/>
    <property type="evidence" value="ECO:0007669"/>
    <property type="project" value="UniProtKB-KW"/>
</dbReference>
<dbReference type="InterPro" id="IPR050316">
    <property type="entry name" value="Tyrosinase/Hemocyanin"/>
</dbReference>
<dbReference type="SUPFAM" id="SSF48056">
    <property type="entry name" value="Di-copper centre-containing domain"/>
    <property type="match status" value="1"/>
</dbReference>
<sequence>MAFQIHVDAATRAHGVSAFLPWHRYYVWKLEEELLKIDSRVVIPYWDWSLDSQAPEVSIIFLDSLFGGNGRANDSCVTNGRFKDWKVAYPNPSCLKRNFDGGSKLSAFYATEQMDLLVQGSGTYDAFRQALEGAPHGTPHNNIGGFMATMHSSNDPIFWLHHGFIDKLWHDFQSRQGKRRLYSAKSNLQENLPPFDVTVEQ</sequence>
<evidence type="ECO:0000259" key="4">
    <source>
        <dbReference type="PROSITE" id="PS00498"/>
    </source>
</evidence>
<feature type="non-terminal residue" evidence="5">
    <location>
        <position position="201"/>
    </location>
</feature>
<dbReference type="Gene3D" id="1.10.1280.10">
    <property type="entry name" value="Di-copper center containing domain from catechol oxidase"/>
    <property type="match status" value="1"/>
</dbReference>
<feature type="domain" description="Tyrosinase copper-binding" evidence="4">
    <location>
        <begin position="155"/>
        <end position="166"/>
    </location>
</feature>
<organism evidence="5 6">
    <name type="scientific">Rozella allomycis (strain CSF55)</name>
    <dbReference type="NCBI Taxonomy" id="988480"/>
    <lineage>
        <taxon>Eukaryota</taxon>
        <taxon>Fungi</taxon>
        <taxon>Fungi incertae sedis</taxon>
        <taxon>Cryptomycota</taxon>
        <taxon>Cryptomycota incertae sedis</taxon>
        <taxon>Rozella</taxon>
    </lineage>
</organism>
<evidence type="ECO:0000256" key="2">
    <source>
        <dbReference type="ARBA" id="ARBA00023008"/>
    </source>
</evidence>
<dbReference type="PANTHER" id="PTHR11474">
    <property type="entry name" value="TYROSINASE FAMILY MEMBER"/>
    <property type="match status" value="1"/>
</dbReference>
<dbReference type="GO" id="GO:0016491">
    <property type="term" value="F:oxidoreductase activity"/>
    <property type="evidence" value="ECO:0007669"/>
    <property type="project" value="InterPro"/>
</dbReference>
<reference evidence="6" key="1">
    <citation type="journal article" date="2018" name="Nat. Microbiol.">
        <title>Leveraging single-cell genomics to expand the fungal tree of life.</title>
        <authorList>
            <person name="Ahrendt S.R."/>
            <person name="Quandt C.A."/>
            <person name="Ciobanu D."/>
            <person name="Clum A."/>
            <person name="Salamov A."/>
            <person name="Andreopoulos B."/>
            <person name="Cheng J.F."/>
            <person name="Woyke T."/>
            <person name="Pelin A."/>
            <person name="Henrissat B."/>
            <person name="Reynolds N.K."/>
            <person name="Benny G.L."/>
            <person name="Smith M.E."/>
            <person name="James T.Y."/>
            <person name="Grigoriev I.V."/>
        </authorList>
    </citation>
    <scope>NUCLEOTIDE SEQUENCE [LARGE SCALE GENOMIC DNA]</scope>
    <source>
        <strain evidence="6">CSF55</strain>
    </source>
</reference>
<evidence type="ECO:0000313" key="5">
    <source>
        <dbReference type="EMBL" id="RKP20340.1"/>
    </source>
</evidence>
<dbReference type="Pfam" id="PF00264">
    <property type="entry name" value="Tyrosinase"/>
    <property type="match status" value="1"/>
</dbReference>
<gene>
    <name evidence="5" type="ORF">ROZALSC1DRAFT_28158</name>
</gene>
<keyword evidence="1" id="KW-0479">Metal-binding</keyword>
<dbReference type="InterPro" id="IPR002227">
    <property type="entry name" value="Tyrosinase_Cu-bd"/>
</dbReference>
<dbReference type="PROSITE" id="PS00497">
    <property type="entry name" value="TYROSINASE_1"/>
    <property type="match status" value="1"/>
</dbReference>
<dbReference type="PANTHER" id="PTHR11474:SF126">
    <property type="entry name" value="TYROSINASE-LIKE PROTEIN TYR-1-RELATED"/>
    <property type="match status" value="1"/>
</dbReference>
<evidence type="ECO:0000313" key="6">
    <source>
        <dbReference type="Proteomes" id="UP000281549"/>
    </source>
</evidence>
<evidence type="ECO:0000259" key="3">
    <source>
        <dbReference type="PROSITE" id="PS00497"/>
    </source>
</evidence>
<keyword evidence="2" id="KW-0186">Copper</keyword>
<feature type="domain" description="Tyrosinase copper-binding" evidence="3">
    <location>
        <begin position="14"/>
        <end position="31"/>
    </location>
</feature>
<dbReference type="AlphaFoldDB" id="A0A4P9YNW1"/>
<evidence type="ECO:0000256" key="1">
    <source>
        <dbReference type="ARBA" id="ARBA00022723"/>
    </source>
</evidence>
<dbReference type="PROSITE" id="PS00498">
    <property type="entry name" value="TYROSINASE_2"/>
    <property type="match status" value="1"/>
</dbReference>
<dbReference type="InterPro" id="IPR008922">
    <property type="entry name" value="Di-copper_centre_dom_sf"/>
</dbReference>